<dbReference type="STRING" id="667015.Bacsa_0812"/>
<reference evidence="1 2" key="1">
    <citation type="journal article" date="2011" name="Stand. Genomic Sci.">
        <title>Complete genome sequence of Bacteroides salanitronis type strain (BL78).</title>
        <authorList>
            <person name="Gronow S."/>
            <person name="Held B."/>
            <person name="Lucas S."/>
            <person name="Lapidus A."/>
            <person name="Del Rio T.G."/>
            <person name="Nolan M."/>
            <person name="Tice H."/>
            <person name="Deshpande S."/>
            <person name="Cheng J.F."/>
            <person name="Pitluck S."/>
            <person name="Liolios K."/>
            <person name="Pagani I."/>
            <person name="Ivanova N."/>
            <person name="Mavromatis K."/>
            <person name="Pati A."/>
            <person name="Tapia R."/>
            <person name="Han C."/>
            <person name="Goodwin L."/>
            <person name="Chen A."/>
            <person name="Palaniappan K."/>
            <person name="Land M."/>
            <person name="Hauser L."/>
            <person name="Chang Y.J."/>
            <person name="Jeffries C.D."/>
            <person name="Brambilla E.M."/>
            <person name="Rohde M."/>
            <person name="Goker M."/>
            <person name="Detter J.C."/>
            <person name="Woyke T."/>
            <person name="Bristow J."/>
            <person name="Markowitz V."/>
            <person name="Hugenholtz P."/>
            <person name="Kyrpides N.C."/>
            <person name="Klenk H.P."/>
            <person name="Eisen J.A."/>
        </authorList>
    </citation>
    <scope>NUCLEOTIDE SEQUENCE [LARGE SCALE GENOMIC DNA]</scope>
    <source>
        <strain evidence="1 2">DSM 18170</strain>
    </source>
</reference>
<evidence type="ECO:0000313" key="1">
    <source>
        <dbReference type="EMBL" id="ADY35405.1"/>
    </source>
</evidence>
<dbReference type="HOGENOM" id="CLU_3354642_0_0_10"/>
<name>F0R273_PHOSB</name>
<dbReference type="AlphaFoldDB" id="F0R273"/>
<proteinExistence type="predicted"/>
<evidence type="ECO:0000313" key="2">
    <source>
        <dbReference type="Proteomes" id="UP000007486"/>
    </source>
</evidence>
<accession>F0R273</accession>
<sequence length="36" mass="4294">MDVYRFFLLLLHSFGFHVRMYFCKKSFEGARAATGF</sequence>
<protein>
    <submittedName>
        <fullName evidence="1">Uncharacterized protein</fullName>
    </submittedName>
</protein>
<dbReference type="EMBL" id="CP002530">
    <property type="protein sequence ID" value="ADY35405.1"/>
    <property type="molecule type" value="Genomic_DNA"/>
</dbReference>
<dbReference type="Proteomes" id="UP000007486">
    <property type="component" value="Chromosome"/>
</dbReference>
<keyword evidence="2" id="KW-1185">Reference proteome</keyword>
<gene>
    <name evidence="1" type="ordered locus">Bacsa_0812</name>
</gene>
<dbReference type="KEGG" id="bsa:Bacsa_0812"/>
<organism evidence="1 2">
    <name type="scientific">Phocaeicola salanitronis (strain DSM 18170 / JCM 13657 / CCUG 60908 / BL78)</name>
    <name type="common">Bacteroides salanitronis</name>
    <dbReference type="NCBI Taxonomy" id="667015"/>
    <lineage>
        <taxon>Bacteria</taxon>
        <taxon>Pseudomonadati</taxon>
        <taxon>Bacteroidota</taxon>
        <taxon>Bacteroidia</taxon>
        <taxon>Bacteroidales</taxon>
        <taxon>Bacteroidaceae</taxon>
        <taxon>Phocaeicola</taxon>
    </lineage>
</organism>